<dbReference type="AlphaFoldDB" id="A0ABD5QSJ4"/>
<comment type="subunit">
    <text evidence="3">Homodimer.</text>
</comment>
<proteinExistence type="inferred from homology"/>
<evidence type="ECO:0000313" key="7">
    <source>
        <dbReference type="Proteomes" id="UP001596145"/>
    </source>
</evidence>
<feature type="region of interest" description="Disordered" evidence="5">
    <location>
        <begin position="135"/>
        <end position="161"/>
    </location>
</feature>
<dbReference type="GO" id="GO:0005737">
    <property type="term" value="C:cytoplasm"/>
    <property type="evidence" value="ECO:0007669"/>
    <property type="project" value="UniProtKB-SubCell"/>
</dbReference>
<feature type="binding site" evidence="3">
    <location>
        <position position="98"/>
    </location>
    <ligand>
        <name>substrate</name>
    </ligand>
</feature>
<keyword evidence="7" id="KW-1185">Reference proteome</keyword>
<name>A0ABD5QSJ4_9EURY</name>
<dbReference type="Proteomes" id="UP001596145">
    <property type="component" value="Unassembled WGS sequence"/>
</dbReference>
<keyword evidence="3" id="KW-0028">Amino-acid biosynthesis</keyword>
<dbReference type="GO" id="GO:0008837">
    <property type="term" value="F:diaminopimelate epimerase activity"/>
    <property type="evidence" value="ECO:0007669"/>
    <property type="project" value="UniProtKB-UniRule"/>
</dbReference>
<feature type="compositionally biased region" description="Basic and acidic residues" evidence="5">
    <location>
        <begin position="52"/>
        <end position="73"/>
    </location>
</feature>
<comment type="function">
    <text evidence="3">Catalyzes the stereoinversion of LL-2,6-diaminopimelate (L,L-DAP) to meso-diaminopimelate (meso-DAP), a precursor of L-lysine.</text>
</comment>
<dbReference type="RefSeq" id="WP_122105977.1">
    <property type="nucleotide sequence ID" value="NZ_JBHSKV010000014.1"/>
</dbReference>
<evidence type="ECO:0000256" key="5">
    <source>
        <dbReference type="SAM" id="MobiDB-lite"/>
    </source>
</evidence>
<dbReference type="HAMAP" id="MF_00197">
    <property type="entry name" value="DAP_epimerase"/>
    <property type="match status" value="1"/>
</dbReference>
<feature type="active site" description="Proton acceptor" evidence="3">
    <location>
        <position position="267"/>
    </location>
</feature>
<dbReference type="GO" id="GO:0009089">
    <property type="term" value="P:lysine biosynthetic process via diaminopimelate"/>
    <property type="evidence" value="ECO:0007669"/>
    <property type="project" value="UniProtKB-UniRule"/>
</dbReference>
<comment type="caution">
    <text evidence="3">Lacks conserved residue(s) required for the propagation of feature annotation.</text>
</comment>
<evidence type="ECO:0000256" key="2">
    <source>
        <dbReference type="ARBA" id="ARBA00023235"/>
    </source>
</evidence>
<dbReference type="SUPFAM" id="SSF54506">
    <property type="entry name" value="Diaminopimelate epimerase-like"/>
    <property type="match status" value="3"/>
</dbReference>
<organism evidence="6 7">
    <name type="scientific">Halorubrum glutamatedens</name>
    <dbReference type="NCBI Taxonomy" id="2707018"/>
    <lineage>
        <taxon>Archaea</taxon>
        <taxon>Methanobacteriati</taxon>
        <taxon>Methanobacteriota</taxon>
        <taxon>Stenosarchaea group</taxon>
        <taxon>Halobacteria</taxon>
        <taxon>Halobacteriales</taxon>
        <taxon>Haloferacaceae</taxon>
        <taxon>Halorubrum</taxon>
    </lineage>
</organism>
<feature type="active site" description="Proton donor" evidence="3">
    <location>
        <position position="107"/>
    </location>
</feature>
<feature type="site" description="Could be important to modulate the pK values of the two catalytic cysteine residues" evidence="3">
    <location>
        <position position="188"/>
    </location>
</feature>
<feature type="binding site" evidence="3">
    <location>
        <begin position="268"/>
        <end position="269"/>
    </location>
    <ligand>
        <name>substrate</name>
    </ligand>
</feature>
<reference evidence="6 7" key="1">
    <citation type="journal article" date="2019" name="Int. J. Syst. Evol. Microbiol.">
        <title>The Global Catalogue of Microorganisms (GCM) 10K type strain sequencing project: providing services to taxonomists for standard genome sequencing and annotation.</title>
        <authorList>
            <consortium name="The Broad Institute Genomics Platform"/>
            <consortium name="The Broad Institute Genome Sequencing Center for Infectious Disease"/>
            <person name="Wu L."/>
            <person name="Ma J."/>
        </authorList>
    </citation>
    <scope>NUCLEOTIDE SEQUENCE [LARGE SCALE GENOMIC DNA]</scope>
    <source>
        <strain evidence="6 7">CGMCC 1.16026</strain>
    </source>
</reference>
<dbReference type="EC" id="5.1.1.7" evidence="3 4"/>
<keyword evidence="3" id="KW-0963">Cytoplasm</keyword>
<feature type="region of interest" description="Disordered" evidence="5">
    <location>
        <begin position="47"/>
        <end position="73"/>
    </location>
</feature>
<feature type="binding site" evidence="3">
    <location>
        <position position="226"/>
    </location>
    <ligand>
        <name>substrate</name>
    </ligand>
</feature>
<keyword evidence="2 3" id="KW-0413">Isomerase</keyword>
<evidence type="ECO:0000313" key="6">
    <source>
        <dbReference type="EMBL" id="MFC5135158.1"/>
    </source>
</evidence>
<comment type="catalytic activity">
    <reaction evidence="3">
        <text>(2S,6S)-2,6-diaminopimelate = meso-2,6-diaminopimelate</text>
        <dbReference type="Rhea" id="RHEA:15393"/>
        <dbReference type="ChEBI" id="CHEBI:57609"/>
        <dbReference type="ChEBI" id="CHEBI:57791"/>
        <dbReference type="EC" id="5.1.1.7"/>
    </reaction>
</comment>
<dbReference type="PANTHER" id="PTHR31689:SF0">
    <property type="entry name" value="DIAMINOPIMELATE EPIMERASE"/>
    <property type="match status" value="1"/>
</dbReference>
<dbReference type="EMBL" id="JBHSKV010000014">
    <property type="protein sequence ID" value="MFC5135158.1"/>
    <property type="molecule type" value="Genomic_DNA"/>
</dbReference>
<gene>
    <name evidence="3 6" type="primary">dapF</name>
    <name evidence="6" type="ORF">ACFPJA_10575</name>
</gene>
<comment type="subcellular location">
    <subcellularLocation>
        <location evidence="3">Cytoplasm</location>
    </subcellularLocation>
</comment>
<protein>
    <recommendedName>
        <fullName evidence="3 4">Diaminopimelate epimerase</fullName>
        <shortName evidence="3">DAP epimerase</shortName>
        <ecNumber evidence="3 4">5.1.1.7</ecNumber>
    </recommendedName>
    <alternativeName>
        <fullName evidence="3">PLP-independent amino acid racemase</fullName>
    </alternativeName>
</protein>
<feature type="binding site" evidence="3">
    <location>
        <position position="16"/>
    </location>
    <ligand>
        <name>substrate</name>
    </ligand>
</feature>
<dbReference type="Pfam" id="PF01678">
    <property type="entry name" value="DAP_epimerase"/>
    <property type="match status" value="2"/>
</dbReference>
<feature type="binding site" evidence="3">
    <location>
        <begin position="257"/>
        <end position="258"/>
    </location>
    <ligand>
        <name>substrate</name>
    </ligand>
</feature>
<evidence type="ECO:0000256" key="4">
    <source>
        <dbReference type="NCBIfam" id="TIGR00652"/>
    </source>
</evidence>
<feature type="binding site" evidence="3">
    <location>
        <begin position="108"/>
        <end position="109"/>
    </location>
    <ligand>
        <name>substrate</name>
    </ligand>
</feature>
<dbReference type="NCBIfam" id="TIGR00652">
    <property type="entry name" value="DapF"/>
    <property type="match status" value="1"/>
</dbReference>
<evidence type="ECO:0000256" key="1">
    <source>
        <dbReference type="ARBA" id="ARBA00010219"/>
    </source>
</evidence>
<dbReference type="PANTHER" id="PTHR31689">
    <property type="entry name" value="DIAMINOPIMELATE EPIMERASE, CHLOROPLASTIC"/>
    <property type="match status" value="1"/>
</dbReference>
<sequence>MSTHAVPVEKYHGTGNDFLVVDAAEGVGDRAAFARAYCDRETGISADTVDESGSRTDGRTDSKDSSDDHAGRRGADGVLFLEIGERYRPTRVVMTLVQPDGSTAAMCGNGARVVARWAHDRTGEHEFMIDTQAGTRRATVSPDSASATIEMGTPRFDPAAMPVDRDEPLVEEEIEGLTVTAVDTGVPHAVAFLEGGRDAPDGIDAVDIDTVAPPVRHADVFPQGANVNLAAVVDEGTVAGDAEGDDHPAVIDQRTFERGVEGETRSCGTGAVAVVAVARRLGLIDGDTAVTRPPGGELRITVPDDDHATLTGPVAREFSGRVAADPR</sequence>
<comment type="pathway">
    <text evidence="3">Amino-acid biosynthesis; L-lysine biosynthesis via DAP pathway; DL-2,6-diaminopimelate from LL-2,6-diaminopimelate: step 1/1.</text>
</comment>
<comment type="caution">
    <text evidence="6">The sequence shown here is derived from an EMBL/GenBank/DDBJ whole genome shotgun (WGS) entry which is preliminary data.</text>
</comment>
<dbReference type="InterPro" id="IPR001653">
    <property type="entry name" value="DAP_epimerase_DapF"/>
</dbReference>
<evidence type="ECO:0000256" key="3">
    <source>
        <dbReference type="HAMAP-Rule" id="MF_00197"/>
    </source>
</evidence>
<dbReference type="Gene3D" id="3.10.310.10">
    <property type="entry name" value="Diaminopimelate Epimerase, Chain A, domain 1"/>
    <property type="match status" value="3"/>
</dbReference>
<accession>A0ABD5QSJ4</accession>
<comment type="similarity">
    <text evidence="1 3">Belongs to the diaminopimelate epimerase family.</text>
</comment>
<feature type="site" description="Could be important to modulate the pK values of the two catalytic cysteine residues" evidence="3">
    <location>
        <position position="257"/>
    </location>
</feature>
<keyword evidence="3" id="KW-0457">Lysine biosynthesis</keyword>